<evidence type="ECO:0000256" key="3">
    <source>
        <dbReference type="RuleBase" id="RU000461"/>
    </source>
</evidence>
<keyword evidence="3" id="KW-0560">Oxidoreductase</keyword>
<keyword evidence="3" id="KW-0479">Metal-binding</keyword>
<dbReference type="Proteomes" id="UP001576780">
    <property type="component" value="Unassembled WGS sequence"/>
</dbReference>
<evidence type="ECO:0000256" key="2">
    <source>
        <dbReference type="ARBA" id="ARBA00010617"/>
    </source>
</evidence>
<dbReference type="InterPro" id="IPR036396">
    <property type="entry name" value="Cyt_P450_sf"/>
</dbReference>
<keyword evidence="5" id="KW-1185">Reference proteome</keyword>
<dbReference type="EMBL" id="JBHFNT010000216">
    <property type="protein sequence ID" value="MFB2837610.1"/>
    <property type="molecule type" value="Genomic_DNA"/>
</dbReference>
<dbReference type="PANTHER" id="PTHR24305">
    <property type="entry name" value="CYTOCHROME P450"/>
    <property type="match status" value="1"/>
</dbReference>
<dbReference type="InterPro" id="IPR017972">
    <property type="entry name" value="Cyt_P450_CS"/>
</dbReference>
<dbReference type="SUPFAM" id="SSF48264">
    <property type="entry name" value="Cytochrome P450"/>
    <property type="match status" value="1"/>
</dbReference>
<keyword evidence="3" id="KW-0408">Iron</keyword>
<dbReference type="PRINTS" id="PR00385">
    <property type="entry name" value="P450"/>
</dbReference>
<reference evidence="4 5" key="1">
    <citation type="submission" date="2024-09" db="EMBL/GenBank/DDBJ databases">
        <title>Floridaenema gen nov. (Aerosakkonemataceae, Aerosakkonematales ord. nov., Cyanobacteria) from benthic tropical and subtropical fresh waters, with the description of four new species.</title>
        <authorList>
            <person name="Moretto J.A."/>
            <person name="Berthold D.E."/>
            <person name="Lefler F.W."/>
            <person name="Huang I.-S."/>
            <person name="Laughinghouse H. IV."/>
        </authorList>
    </citation>
    <scope>NUCLEOTIDE SEQUENCE [LARGE SCALE GENOMIC DNA]</scope>
    <source>
        <strain evidence="4 5">BLCC-F167</strain>
    </source>
</reference>
<organism evidence="4 5">
    <name type="scientific">Floridaenema evergladense BLCC-F167</name>
    <dbReference type="NCBI Taxonomy" id="3153639"/>
    <lineage>
        <taxon>Bacteria</taxon>
        <taxon>Bacillati</taxon>
        <taxon>Cyanobacteriota</taxon>
        <taxon>Cyanophyceae</taxon>
        <taxon>Oscillatoriophycideae</taxon>
        <taxon>Aerosakkonematales</taxon>
        <taxon>Aerosakkonemataceae</taxon>
        <taxon>Floridanema</taxon>
        <taxon>Floridanema evergladense</taxon>
    </lineage>
</organism>
<evidence type="ECO:0000256" key="1">
    <source>
        <dbReference type="ARBA" id="ARBA00001971"/>
    </source>
</evidence>
<name>A0ABV4WR88_9CYAN</name>
<dbReference type="PANTHER" id="PTHR24305:SF166">
    <property type="entry name" value="CYTOCHROME P450 12A4, MITOCHONDRIAL-RELATED"/>
    <property type="match status" value="1"/>
</dbReference>
<dbReference type="RefSeq" id="WP_413279953.1">
    <property type="nucleotide sequence ID" value="NZ_JBHFNT010000216.1"/>
</dbReference>
<comment type="caution">
    <text evidence="4">The sequence shown here is derived from an EMBL/GenBank/DDBJ whole genome shotgun (WGS) entry which is preliminary data.</text>
</comment>
<gene>
    <name evidence="4" type="ORF">ACE1CA_24025</name>
</gene>
<dbReference type="PRINTS" id="PR00463">
    <property type="entry name" value="EP450I"/>
</dbReference>
<proteinExistence type="inferred from homology"/>
<dbReference type="Gene3D" id="1.10.630.10">
    <property type="entry name" value="Cytochrome P450"/>
    <property type="match status" value="1"/>
</dbReference>
<comment type="similarity">
    <text evidence="2 3">Belongs to the cytochrome P450 family.</text>
</comment>
<dbReference type="PROSITE" id="PS00086">
    <property type="entry name" value="CYTOCHROME_P450"/>
    <property type="match status" value="1"/>
</dbReference>
<protein>
    <submittedName>
        <fullName evidence="4">Cytochrome P450</fullName>
    </submittedName>
</protein>
<keyword evidence="3" id="KW-0503">Monooxygenase</keyword>
<dbReference type="InterPro" id="IPR001128">
    <property type="entry name" value="Cyt_P450"/>
</dbReference>
<keyword evidence="3" id="KW-0349">Heme</keyword>
<accession>A0ABV4WR88</accession>
<evidence type="ECO:0000313" key="5">
    <source>
        <dbReference type="Proteomes" id="UP001576780"/>
    </source>
</evidence>
<comment type="cofactor">
    <cofactor evidence="1">
        <name>heme</name>
        <dbReference type="ChEBI" id="CHEBI:30413"/>
    </cofactor>
</comment>
<dbReference type="InterPro" id="IPR002401">
    <property type="entry name" value="Cyt_P450_E_grp-I"/>
</dbReference>
<dbReference type="InterPro" id="IPR050121">
    <property type="entry name" value="Cytochrome_P450_monoxygenase"/>
</dbReference>
<dbReference type="CDD" id="cd11053">
    <property type="entry name" value="CYP110-like"/>
    <property type="match status" value="1"/>
</dbReference>
<evidence type="ECO:0000313" key="4">
    <source>
        <dbReference type="EMBL" id="MFB2837610.1"/>
    </source>
</evidence>
<dbReference type="Pfam" id="PF00067">
    <property type="entry name" value="p450"/>
    <property type="match status" value="1"/>
</dbReference>
<sequence>MKQLQGPQSPTFVQTLQWVFRPMQYMEECAKRYGDIFTMRLGTAFDPLVYVSNPKALQQILSNDTGKQFAAPGETNIIFEAFLGKQSVITLGGAQHQRQRQLMMPPFHGDRMRTYAETIAKVTEEIMSQWQVGKSFSVRTSTQAITLRVIMQAVFGLYDGPRAQQLEKLLSELLDQTSSSFSVTLFYFPFLQKDLGAWSPWGKFLRIREQIDKLIYQEIGERRANFDRSRTDILNLLMAARDEAGEAMTDEELRDELMTLLTAGHETTATALAWAFYWIHKFPEVREKLLAELDTLGENPDCNAILKLPYLNAVYCETMRIYPVGMLTFPRVVKEPVNLVGYDLQPGTILVGSIYLTHRREDLYPEPEKFKPERFLERLFSPYEFLPFGAGARRCIGFAFAQFEMKMVLAKVLSSLDLELADNTEIKPVRRGLVTAQNRSIRLLVKGERTVKSRTLEAVTS</sequence>